<evidence type="ECO:0000313" key="3">
    <source>
        <dbReference type="EMBL" id="GCD92364.1"/>
    </source>
</evidence>
<accession>A0A401YCP0</accession>
<feature type="domain" description="Transposase IS116/IS110/IS902 C-terminal" evidence="2">
    <location>
        <begin position="266"/>
        <end position="351"/>
    </location>
</feature>
<keyword evidence="4" id="KW-1185">Reference proteome</keyword>
<protein>
    <submittedName>
        <fullName evidence="3">IS110 family transposase</fullName>
    </submittedName>
</protein>
<evidence type="ECO:0000313" key="4">
    <source>
        <dbReference type="Proteomes" id="UP000286931"/>
    </source>
</evidence>
<evidence type="ECO:0000259" key="2">
    <source>
        <dbReference type="Pfam" id="PF02371"/>
    </source>
</evidence>
<dbReference type="GO" id="GO:0004803">
    <property type="term" value="F:transposase activity"/>
    <property type="evidence" value="ECO:0007669"/>
    <property type="project" value="InterPro"/>
</dbReference>
<dbReference type="InterPro" id="IPR002525">
    <property type="entry name" value="Transp_IS110-like_N"/>
</dbReference>
<comment type="caution">
    <text evidence="3">The sequence shown here is derived from an EMBL/GenBank/DDBJ whole genome shotgun (WGS) entry which is preliminary data.</text>
</comment>
<dbReference type="PANTHER" id="PTHR33055:SF3">
    <property type="entry name" value="PUTATIVE TRANSPOSASE FOR IS117-RELATED"/>
    <property type="match status" value="1"/>
</dbReference>
<reference evidence="3 4" key="1">
    <citation type="submission" date="2018-12" db="EMBL/GenBank/DDBJ databases">
        <title>Draft genome sequence of Embleya hyalina NBRC 13850T.</title>
        <authorList>
            <person name="Komaki H."/>
            <person name="Hosoyama A."/>
            <person name="Kimura A."/>
            <person name="Ichikawa N."/>
            <person name="Tamura T."/>
        </authorList>
    </citation>
    <scope>NUCLEOTIDE SEQUENCE [LARGE SCALE GENOMIC DNA]</scope>
    <source>
        <strain evidence="3 4">NBRC 13850</strain>
    </source>
</reference>
<organism evidence="3 4">
    <name type="scientific">Embleya hyalina</name>
    <dbReference type="NCBI Taxonomy" id="516124"/>
    <lineage>
        <taxon>Bacteria</taxon>
        <taxon>Bacillati</taxon>
        <taxon>Actinomycetota</taxon>
        <taxon>Actinomycetes</taxon>
        <taxon>Kitasatosporales</taxon>
        <taxon>Streptomycetaceae</taxon>
        <taxon>Embleya</taxon>
    </lineage>
</organism>
<dbReference type="GO" id="GO:0006313">
    <property type="term" value="P:DNA transposition"/>
    <property type="evidence" value="ECO:0007669"/>
    <property type="project" value="InterPro"/>
</dbReference>
<evidence type="ECO:0000259" key="1">
    <source>
        <dbReference type="Pfam" id="PF01548"/>
    </source>
</evidence>
<name>A0A401YCP0_9ACTN</name>
<proteinExistence type="predicted"/>
<dbReference type="Pfam" id="PF01548">
    <property type="entry name" value="DEDD_Tnp_IS110"/>
    <property type="match status" value="1"/>
</dbReference>
<feature type="domain" description="Transposase IS110-like N-terminal" evidence="1">
    <location>
        <begin position="6"/>
        <end position="160"/>
    </location>
</feature>
<dbReference type="OrthoDB" id="3188901at2"/>
<dbReference type="EMBL" id="BIFH01000002">
    <property type="protein sequence ID" value="GCD92364.1"/>
    <property type="molecule type" value="Genomic_DNA"/>
</dbReference>
<dbReference type="Proteomes" id="UP000286931">
    <property type="component" value="Unassembled WGS sequence"/>
</dbReference>
<dbReference type="NCBIfam" id="NF033542">
    <property type="entry name" value="transpos_IS110"/>
    <property type="match status" value="1"/>
</dbReference>
<dbReference type="Pfam" id="PF02371">
    <property type="entry name" value="Transposase_20"/>
    <property type="match status" value="1"/>
</dbReference>
<dbReference type="AlphaFoldDB" id="A0A401YCP0"/>
<gene>
    <name evidence="3" type="ORF">EHYA_00002</name>
</gene>
<dbReference type="InterPro" id="IPR047650">
    <property type="entry name" value="Transpos_IS110"/>
</dbReference>
<dbReference type="GO" id="GO:0003677">
    <property type="term" value="F:DNA binding"/>
    <property type="evidence" value="ECO:0007669"/>
    <property type="project" value="InterPro"/>
</dbReference>
<dbReference type="RefSeq" id="WP_126634748.1">
    <property type="nucleotide sequence ID" value="NZ_BIFH01000002.1"/>
</dbReference>
<dbReference type="InterPro" id="IPR003346">
    <property type="entry name" value="Transposase_20"/>
</dbReference>
<dbReference type="PANTHER" id="PTHR33055">
    <property type="entry name" value="TRANSPOSASE FOR INSERTION SEQUENCE ELEMENT IS1111A"/>
    <property type="match status" value="1"/>
</dbReference>
<sequence length="396" mass="43392">MARIWAGVDAGKTHHHCVAIDENGKRLLSRRVANDEPVLLDLVADVLALDTDVVWAVDLADGAAGLLIALLVDHDQHLLYIPGRVVNRAADGYRGEGKTDAKDAAIIADQARVRRDLHPLRPGDELTVELGLLSAHRMDLAADRTRSINRLRALLTGIFPSLERELDLTNVGPLVLLTGYQTPGAIRRAGARRLETWLRNRKVRNPAELAVGAVTAAERQHSAVPGEKVTAHLVHTLAREVMALNARIAETDKLVEGRFREHEHAAVIASMPGIGPLLGAEFLAATGGDMAAFATPDRLAAFAGVAPAPRDSGKVSGNLHRPQRYNRRLQRVFYTSALISIRCCEESRRFYDRKRAEGKRHTQAVLALARRRVNVLWALLRDGRCYQPTPPVTLAA</sequence>